<comment type="caution">
    <text evidence="2">The sequence shown here is derived from an EMBL/GenBank/DDBJ whole genome shotgun (WGS) entry which is preliminary data.</text>
</comment>
<sequence length="204" mass="21071">MSEQSDLEFLRDVAASGQHAPSLSGRFFVWWGGLAAPALLAHWTILTGLVEIPVAYVGFVWMAYGLIGMAGSSLLGRSLRSKPGAGAINNRGEAAAWRGVTWMVAAYAIGAVIAMAVGRGHMVLFDTIPLVAFAGYGLSFHVSAQLGGARWMQGMAIIAWLASGAGLSLVGTSDLYLFAAGAIAVLAIIPGLVLLRGEPAAEAG</sequence>
<feature type="transmembrane region" description="Helical" evidence="1">
    <location>
        <begin position="123"/>
        <end position="144"/>
    </location>
</feature>
<evidence type="ECO:0000313" key="3">
    <source>
        <dbReference type="Proteomes" id="UP000273675"/>
    </source>
</evidence>
<keyword evidence="1" id="KW-0472">Membrane</keyword>
<evidence type="ECO:0000313" key="2">
    <source>
        <dbReference type="EMBL" id="RKQ96576.1"/>
    </source>
</evidence>
<dbReference type="RefSeq" id="WP_075190037.1">
    <property type="nucleotide sequence ID" value="NZ_RBIM01000004.1"/>
</dbReference>
<dbReference type="EMBL" id="RBIM01000004">
    <property type="protein sequence ID" value="RKQ96576.1"/>
    <property type="molecule type" value="Genomic_DNA"/>
</dbReference>
<feature type="transmembrane region" description="Helical" evidence="1">
    <location>
        <begin position="151"/>
        <end position="170"/>
    </location>
</feature>
<keyword evidence="1" id="KW-0812">Transmembrane</keyword>
<evidence type="ECO:0000256" key="1">
    <source>
        <dbReference type="SAM" id="Phobius"/>
    </source>
</evidence>
<feature type="transmembrane region" description="Helical" evidence="1">
    <location>
        <begin position="52"/>
        <end position="75"/>
    </location>
</feature>
<dbReference type="Proteomes" id="UP000273675">
    <property type="component" value="Unassembled WGS sequence"/>
</dbReference>
<organism evidence="2 3">
    <name type="scientific">Maricaulis maris</name>
    <dbReference type="NCBI Taxonomy" id="74318"/>
    <lineage>
        <taxon>Bacteria</taxon>
        <taxon>Pseudomonadati</taxon>
        <taxon>Pseudomonadota</taxon>
        <taxon>Alphaproteobacteria</taxon>
        <taxon>Maricaulales</taxon>
        <taxon>Maricaulaceae</taxon>
        <taxon>Maricaulis</taxon>
    </lineage>
</organism>
<accession>A0A495D3U8</accession>
<keyword evidence="1" id="KW-1133">Transmembrane helix</keyword>
<feature type="transmembrane region" description="Helical" evidence="1">
    <location>
        <begin position="176"/>
        <end position="195"/>
    </location>
</feature>
<gene>
    <name evidence="2" type="ORF">C7435_1908</name>
</gene>
<reference evidence="2 3" key="1">
    <citation type="submission" date="2018-10" db="EMBL/GenBank/DDBJ databases">
        <title>Genomic Encyclopedia of Type Strains, Phase IV (KMG-IV): sequencing the most valuable type-strain genomes for metagenomic binning, comparative biology and taxonomic classification.</title>
        <authorList>
            <person name="Goeker M."/>
        </authorList>
    </citation>
    <scope>NUCLEOTIDE SEQUENCE [LARGE SCALE GENOMIC DNA]</scope>
    <source>
        <strain evidence="2 3">DSM 4734</strain>
    </source>
</reference>
<feature type="transmembrane region" description="Helical" evidence="1">
    <location>
        <begin position="27"/>
        <end position="46"/>
    </location>
</feature>
<dbReference type="AlphaFoldDB" id="A0A495D3U8"/>
<dbReference type="OrthoDB" id="7618329at2"/>
<proteinExistence type="predicted"/>
<name>A0A495D3U8_9PROT</name>
<protein>
    <submittedName>
        <fullName evidence="2">Uncharacterized protein</fullName>
    </submittedName>
</protein>
<feature type="transmembrane region" description="Helical" evidence="1">
    <location>
        <begin position="95"/>
        <end position="117"/>
    </location>
</feature>